<dbReference type="InterPro" id="IPR000297">
    <property type="entry name" value="PPIase_PpiC"/>
</dbReference>
<dbReference type="PANTHER" id="PTHR47245">
    <property type="entry name" value="PEPTIDYLPROLYL ISOMERASE"/>
    <property type="match status" value="1"/>
</dbReference>
<evidence type="ECO:0000313" key="4">
    <source>
        <dbReference type="Proteomes" id="UP000030635"/>
    </source>
</evidence>
<evidence type="ECO:0000313" key="3">
    <source>
        <dbReference type="EMBL" id="AIY84356.1"/>
    </source>
</evidence>
<dbReference type="OrthoDB" id="14196at2"/>
<evidence type="ECO:0000256" key="1">
    <source>
        <dbReference type="PROSITE-ProRule" id="PRU00278"/>
    </source>
</evidence>
<dbReference type="RefSeq" id="WP_039311924.1">
    <property type="nucleotide sequence ID" value="NZ_CP006905.1"/>
</dbReference>
<dbReference type="SUPFAM" id="SSF109998">
    <property type="entry name" value="Triger factor/SurA peptide-binding domain-like"/>
    <property type="match status" value="1"/>
</dbReference>
<name>A0A0A7FZX0_9CLOT</name>
<dbReference type="EMBL" id="CP006905">
    <property type="protein sequence ID" value="AIY84356.1"/>
    <property type="molecule type" value="Genomic_DNA"/>
</dbReference>
<dbReference type="Proteomes" id="UP000030635">
    <property type="component" value="Chromosome"/>
</dbReference>
<dbReference type="Gene3D" id="1.10.8.1040">
    <property type="match status" value="1"/>
</dbReference>
<dbReference type="InterPro" id="IPR023058">
    <property type="entry name" value="PPIase_PpiC_CS"/>
</dbReference>
<accession>A0A0A7FZX0</accession>
<dbReference type="PROSITE" id="PS01096">
    <property type="entry name" value="PPIC_PPIASE_1"/>
    <property type="match status" value="1"/>
</dbReference>
<feature type="domain" description="PpiC" evidence="2">
    <location>
        <begin position="113"/>
        <end position="203"/>
    </location>
</feature>
<proteinExistence type="predicted"/>
<dbReference type="KEGG" id="cbv:U729_829"/>
<dbReference type="HOGENOM" id="CLU_034646_1_2_9"/>
<reference evidence="3 4" key="1">
    <citation type="journal article" date="2015" name="Infect. Genet. Evol.">
        <title>Genomic sequences of six botulinum neurotoxin-producing strains representing three clostridial species illustrate the mobility and diversity of botulinum neurotoxin genes.</title>
        <authorList>
            <person name="Smith T.J."/>
            <person name="Hill K.K."/>
            <person name="Xie G."/>
            <person name="Foley B.T."/>
            <person name="Williamson C.H."/>
            <person name="Foster J.T."/>
            <person name="Johnson S.L."/>
            <person name="Chertkov O."/>
            <person name="Teshima H."/>
            <person name="Gibbons H.S."/>
            <person name="Johnsky L.A."/>
            <person name="Karavis M.A."/>
            <person name="Smith L.A."/>
        </authorList>
    </citation>
    <scope>NUCLEOTIDE SEQUENCE [LARGE SCALE GENOMIC DNA]</scope>
    <source>
        <strain evidence="3">Sullivan</strain>
    </source>
</reference>
<dbReference type="InterPro" id="IPR050245">
    <property type="entry name" value="PrsA_foldase"/>
</dbReference>
<dbReference type="InterPro" id="IPR027304">
    <property type="entry name" value="Trigger_fact/SurA_dom_sf"/>
</dbReference>
<dbReference type="eggNOG" id="COG0760">
    <property type="taxonomic scope" value="Bacteria"/>
</dbReference>
<organism evidence="3 4">
    <name type="scientific">Clostridium baratii str. Sullivan</name>
    <dbReference type="NCBI Taxonomy" id="1415775"/>
    <lineage>
        <taxon>Bacteria</taxon>
        <taxon>Bacillati</taxon>
        <taxon>Bacillota</taxon>
        <taxon>Clostridia</taxon>
        <taxon>Eubacteriales</taxon>
        <taxon>Clostridiaceae</taxon>
        <taxon>Clostridium</taxon>
    </lineage>
</organism>
<dbReference type="AlphaFoldDB" id="A0A0A7FZX0"/>
<dbReference type="InterPro" id="IPR046357">
    <property type="entry name" value="PPIase_dom_sf"/>
</dbReference>
<dbReference type="Pfam" id="PF00639">
    <property type="entry name" value="Rotamase"/>
    <property type="match status" value="1"/>
</dbReference>
<dbReference type="PANTHER" id="PTHR47245:SF2">
    <property type="entry name" value="PEPTIDYL-PROLYL CIS-TRANS ISOMERASE HP_0175-RELATED"/>
    <property type="match status" value="1"/>
</dbReference>
<evidence type="ECO:0000259" key="2">
    <source>
        <dbReference type="PROSITE" id="PS50198"/>
    </source>
</evidence>
<keyword evidence="1" id="KW-0697">Rotamase</keyword>
<dbReference type="STRING" id="1561.NPD11_2162"/>
<dbReference type="SUPFAM" id="SSF54534">
    <property type="entry name" value="FKBP-like"/>
    <property type="match status" value="1"/>
</dbReference>
<dbReference type="Gene3D" id="3.10.50.40">
    <property type="match status" value="1"/>
</dbReference>
<keyword evidence="4" id="KW-1185">Reference proteome</keyword>
<keyword evidence="1" id="KW-0413">Isomerase</keyword>
<dbReference type="GO" id="GO:0003755">
    <property type="term" value="F:peptidyl-prolyl cis-trans isomerase activity"/>
    <property type="evidence" value="ECO:0007669"/>
    <property type="project" value="UniProtKB-KW"/>
</dbReference>
<sequence length="248" mass="28447">MENKVLATVGSYEITEKELNEIISKYPADRKMMFESEQGKKQLLEQMIQFELLNQFGKELKLEETNEYKETVARLSKEILTQMTISKVLADITVTDEEAKKYYDEHQEQFTEQPTVSAKHILVESEDEANKIKNEIEDGIITFEEAASKYSSCPSKEQGGNLGAFGRGMMVPEFEEAAFAAEIGKLTNPVKTQFGYHLILIDEKNEGKVKAFDEVKDAVVQQLIQERQQRKYLDVLKELEAKFTVVRK</sequence>
<gene>
    <name evidence="3" type="ORF">U729_829</name>
</gene>
<protein>
    <submittedName>
        <fullName evidence="3">PPIC-type PPIASE domain protein</fullName>
    </submittedName>
</protein>
<dbReference type="PROSITE" id="PS50198">
    <property type="entry name" value="PPIC_PPIASE_2"/>
    <property type="match status" value="1"/>
</dbReference>